<evidence type="ECO:0000259" key="5">
    <source>
        <dbReference type="Pfam" id="PF02254"/>
    </source>
</evidence>
<dbReference type="InterPro" id="IPR003148">
    <property type="entry name" value="RCK_N"/>
</dbReference>
<evidence type="ECO:0000313" key="6">
    <source>
        <dbReference type="EMBL" id="MPM99495.1"/>
    </source>
</evidence>
<accession>A0A645EDJ1</accession>
<gene>
    <name evidence="6" type="primary">kefC_14</name>
    <name evidence="6" type="ORF">SDC9_146687</name>
</gene>
<organism evidence="6">
    <name type="scientific">bioreactor metagenome</name>
    <dbReference type="NCBI Taxonomy" id="1076179"/>
    <lineage>
        <taxon>unclassified sequences</taxon>
        <taxon>metagenomes</taxon>
        <taxon>ecological metagenomes</taxon>
    </lineage>
</organism>
<dbReference type="AlphaFoldDB" id="A0A645EDJ1"/>
<evidence type="ECO:0000256" key="4">
    <source>
        <dbReference type="SAM" id="MobiDB-lite"/>
    </source>
</evidence>
<protein>
    <submittedName>
        <fullName evidence="6">Glutathione-regulated potassium-efflux system protein KefC</fullName>
    </submittedName>
</protein>
<name>A0A645EDJ1_9ZZZZ</name>
<dbReference type="PANTHER" id="PTHR46157:SF4">
    <property type="entry name" value="K(+) EFFLUX ANTIPORTER 3, CHLOROPLASTIC"/>
    <property type="match status" value="1"/>
</dbReference>
<evidence type="ECO:0000256" key="3">
    <source>
        <dbReference type="ARBA" id="ARBA00023065"/>
    </source>
</evidence>
<dbReference type="PANTHER" id="PTHR46157">
    <property type="entry name" value="K(+) EFFLUX ANTIPORTER 3, CHLOROPLASTIC"/>
    <property type="match status" value="1"/>
</dbReference>
<keyword evidence="3" id="KW-0406">Ion transport</keyword>
<feature type="region of interest" description="Disordered" evidence="4">
    <location>
        <begin position="116"/>
        <end position="145"/>
    </location>
</feature>
<evidence type="ECO:0000256" key="1">
    <source>
        <dbReference type="ARBA" id="ARBA00022448"/>
    </source>
</evidence>
<evidence type="ECO:0000256" key="2">
    <source>
        <dbReference type="ARBA" id="ARBA00022449"/>
    </source>
</evidence>
<dbReference type="GO" id="GO:0015297">
    <property type="term" value="F:antiporter activity"/>
    <property type="evidence" value="ECO:0007669"/>
    <property type="project" value="UniProtKB-KW"/>
</dbReference>
<comment type="caution">
    <text evidence="6">The sequence shown here is derived from an EMBL/GenBank/DDBJ whole genome shotgun (WGS) entry which is preliminary data.</text>
</comment>
<sequence length="145" mass="16503">MIVVAVDEPDQTLKIVQIVKKHFPHLQIVARARDVTHWNQLRDLGVEHVERELFESSLVSGRTVMELIGLPPEEATYVTERFREHNIALANLMYEHHDDSAQMIAVARKGRAQLVEQMARERQEREAARPAAQEPPATADKVSPP</sequence>
<dbReference type="GO" id="GO:0006813">
    <property type="term" value="P:potassium ion transport"/>
    <property type="evidence" value="ECO:0007669"/>
    <property type="project" value="InterPro"/>
</dbReference>
<dbReference type="EMBL" id="VSSQ01045587">
    <property type="protein sequence ID" value="MPM99495.1"/>
    <property type="molecule type" value="Genomic_DNA"/>
</dbReference>
<reference evidence="6" key="1">
    <citation type="submission" date="2019-08" db="EMBL/GenBank/DDBJ databases">
        <authorList>
            <person name="Kucharzyk K."/>
            <person name="Murdoch R.W."/>
            <person name="Higgins S."/>
            <person name="Loffler F."/>
        </authorList>
    </citation>
    <scope>NUCLEOTIDE SEQUENCE</scope>
</reference>
<dbReference type="SUPFAM" id="SSF51735">
    <property type="entry name" value="NAD(P)-binding Rossmann-fold domains"/>
    <property type="match status" value="1"/>
</dbReference>
<feature type="compositionally biased region" description="Basic and acidic residues" evidence="4">
    <location>
        <begin position="118"/>
        <end position="128"/>
    </location>
</feature>
<proteinExistence type="predicted"/>
<keyword evidence="1" id="KW-0813">Transport</keyword>
<keyword evidence="2" id="KW-0050">Antiport</keyword>
<dbReference type="InterPro" id="IPR036291">
    <property type="entry name" value="NAD(P)-bd_dom_sf"/>
</dbReference>
<dbReference type="Gene3D" id="3.40.50.720">
    <property type="entry name" value="NAD(P)-binding Rossmann-like Domain"/>
    <property type="match status" value="1"/>
</dbReference>
<dbReference type="Pfam" id="PF02254">
    <property type="entry name" value="TrkA_N"/>
    <property type="match status" value="1"/>
</dbReference>
<dbReference type="GO" id="GO:0005886">
    <property type="term" value="C:plasma membrane"/>
    <property type="evidence" value="ECO:0007669"/>
    <property type="project" value="TreeGrafter"/>
</dbReference>
<feature type="domain" description="RCK N-terminal" evidence="5">
    <location>
        <begin position="1"/>
        <end position="49"/>
    </location>
</feature>